<dbReference type="InterPro" id="IPR011990">
    <property type="entry name" value="TPR-like_helical_dom_sf"/>
</dbReference>
<dbReference type="InterPro" id="IPR017560">
    <property type="entry name" value="Cyt_c_biogenesis_CcmI"/>
</dbReference>
<sequence>MTLFWIGALLILAIMAVPFVLVAGRRAKAVGLTQLELNRHVFEQRQLEIKQQFERGEMTEQEFQQLNLELQTNLLDDTEEMTAERSGNGAVWPMWGLFGVGVVAAVIMYVFMGNQDKVEQWQQSMVQMPELAQRLMQPGDNPLSNEELELFALALRTQLNDKGDDAMGWLLFGRIQMSFGRLNEATEAFVNALHLEPSNKAANLSYAKALAMSAEPAKLEYAKSIYQRLLIESPTDLDVLSEQAFTLFEAGDRAAAFASWERMLEIIPADSPRHQQITQTLAMLKSQQHGVNPHAQPASAPEAQQQQTPASDADEVSGLKIDVTVSAGQDIEFPADSFLVVYARAVQGPPMPMAVKRMPMPSLPLTLQLTSADAMMDNYSLGAVEPFEVVARVVKGANVATADALFEAVGSELRKQDLPTQVNLTLQGQ</sequence>
<protein>
    <submittedName>
        <fullName evidence="10">C-type cytochrome biogenesis protein CcmI</fullName>
    </submittedName>
</protein>
<dbReference type="NCBIfam" id="TIGR03142">
    <property type="entry name" value="cytochro_ccmI"/>
    <property type="match status" value="1"/>
</dbReference>
<feature type="repeat" description="TPR" evidence="5">
    <location>
        <begin position="166"/>
        <end position="199"/>
    </location>
</feature>
<evidence type="ECO:0000259" key="8">
    <source>
        <dbReference type="Pfam" id="PF23892"/>
    </source>
</evidence>
<dbReference type="AlphaFoldDB" id="A0A8J2U5D9"/>
<dbReference type="OrthoDB" id="9776053at2"/>
<evidence type="ECO:0000259" key="9">
    <source>
        <dbReference type="Pfam" id="PF23914"/>
    </source>
</evidence>
<dbReference type="InterPro" id="IPR056413">
    <property type="entry name" value="TPR_CcmH_CycH"/>
</dbReference>
<dbReference type="SMART" id="SM00028">
    <property type="entry name" value="TPR"/>
    <property type="match status" value="2"/>
</dbReference>
<dbReference type="Proteomes" id="UP000619743">
    <property type="component" value="Unassembled WGS sequence"/>
</dbReference>
<evidence type="ECO:0000256" key="7">
    <source>
        <dbReference type="SAM" id="Phobius"/>
    </source>
</evidence>
<dbReference type="InterPro" id="IPR051263">
    <property type="entry name" value="C-type_cytochrome_biogenesis"/>
</dbReference>
<feature type="region of interest" description="Disordered" evidence="6">
    <location>
        <begin position="286"/>
        <end position="315"/>
    </location>
</feature>
<dbReference type="SUPFAM" id="SSF48452">
    <property type="entry name" value="TPR-like"/>
    <property type="match status" value="1"/>
</dbReference>
<dbReference type="Pfam" id="PF23914">
    <property type="entry name" value="TPR_CcmH_CycH"/>
    <property type="match status" value="1"/>
</dbReference>
<comment type="subcellular location">
    <subcellularLocation>
        <location evidence="1">Cell envelope</location>
    </subcellularLocation>
</comment>
<name>A0A8J2U5D9_9GAMM</name>
<gene>
    <name evidence="10" type="ORF">GCM10011369_20320</name>
</gene>
<evidence type="ECO:0000256" key="2">
    <source>
        <dbReference type="ARBA" id="ARBA00022737"/>
    </source>
</evidence>
<evidence type="ECO:0000313" key="11">
    <source>
        <dbReference type="Proteomes" id="UP000619743"/>
    </source>
</evidence>
<keyword evidence="7" id="KW-0472">Membrane</keyword>
<feature type="compositionally biased region" description="Low complexity" evidence="6">
    <location>
        <begin position="293"/>
        <end position="310"/>
    </location>
</feature>
<dbReference type="InterPro" id="IPR019734">
    <property type="entry name" value="TPR_rpt"/>
</dbReference>
<dbReference type="GO" id="GO:0017004">
    <property type="term" value="P:cytochrome complex assembly"/>
    <property type="evidence" value="ECO:0007669"/>
    <property type="project" value="UniProtKB-KW"/>
</dbReference>
<dbReference type="Gene3D" id="1.25.40.10">
    <property type="entry name" value="Tetratricopeptide repeat domain"/>
    <property type="match status" value="1"/>
</dbReference>
<dbReference type="InterPro" id="IPR056412">
    <property type="entry name" value="Ig_CycH"/>
</dbReference>
<keyword evidence="4 5" id="KW-0802">TPR repeat</keyword>
<accession>A0A8J2U5D9</accession>
<dbReference type="PROSITE" id="PS50005">
    <property type="entry name" value="TPR"/>
    <property type="match status" value="1"/>
</dbReference>
<evidence type="ECO:0000256" key="4">
    <source>
        <dbReference type="ARBA" id="ARBA00022803"/>
    </source>
</evidence>
<organism evidence="10 11">
    <name type="scientific">Neiella marina</name>
    <dbReference type="NCBI Taxonomy" id="508461"/>
    <lineage>
        <taxon>Bacteria</taxon>
        <taxon>Pseudomonadati</taxon>
        <taxon>Pseudomonadota</taxon>
        <taxon>Gammaproteobacteria</taxon>
        <taxon>Alteromonadales</taxon>
        <taxon>Echinimonadaceae</taxon>
        <taxon>Neiella</taxon>
    </lineage>
</organism>
<keyword evidence="3" id="KW-0201">Cytochrome c-type biogenesis</keyword>
<feature type="domain" description="Cytochrome c-type biogenesis protein H Ig-like" evidence="8">
    <location>
        <begin position="319"/>
        <end position="412"/>
    </location>
</feature>
<evidence type="ECO:0000256" key="1">
    <source>
        <dbReference type="ARBA" id="ARBA00004196"/>
    </source>
</evidence>
<dbReference type="EMBL" id="BMDX01000009">
    <property type="protein sequence ID" value="GGA78360.1"/>
    <property type="molecule type" value="Genomic_DNA"/>
</dbReference>
<dbReference type="Pfam" id="PF23892">
    <property type="entry name" value="Ig_CycH"/>
    <property type="match status" value="1"/>
</dbReference>
<evidence type="ECO:0000256" key="3">
    <source>
        <dbReference type="ARBA" id="ARBA00022748"/>
    </source>
</evidence>
<dbReference type="RefSeq" id="WP_087505705.1">
    <property type="nucleotide sequence ID" value="NZ_BMDX01000009.1"/>
</dbReference>
<keyword evidence="11" id="KW-1185">Reference proteome</keyword>
<evidence type="ECO:0000313" key="10">
    <source>
        <dbReference type="EMBL" id="GGA78360.1"/>
    </source>
</evidence>
<dbReference type="PANTHER" id="PTHR47870:SF1">
    <property type="entry name" value="CYTOCHROME C-TYPE BIOGENESIS PROTEIN CCMH"/>
    <property type="match status" value="1"/>
</dbReference>
<feature type="domain" description="Cytochrome c-type biogenesis protein H TPR" evidence="9">
    <location>
        <begin position="117"/>
        <end position="273"/>
    </location>
</feature>
<proteinExistence type="predicted"/>
<dbReference type="GO" id="GO:0030313">
    <property type="term" value="C:cell envelope"/>
    <property type="evidence" value="ECO:0007669"/>
    <property type="project" value="UniProtKB-SubCell"/>
</dbReference>
<evidence type="ECO:0000256" key="6">
    <source>
        <dbReference type="SAM" id="MobiDB-lite"/>
    </source>
</evidence>
<keyword evidence="2" id="KW-0677">Repeat</keyword>
<dbReference type="PANTHER" id="PTHR47870">
    <property type="entry name" value="CYTOCHROME C-TYPE BIOGENESIS PROTEIN CCMH"/>
    <property type="match status" value="1"/>
</dbReference>
<comment type="caution">
    <text evidence="10">The sequence shown here is derived from an EMBL/GenBank/DDBJ whole genome shotgun (WGS) entry which is preliminary data.</text>
</comment>
<evidence type="ECO:0000256" key="5">
    <source>
        <dbReference type="PROSITE-ProRule" id="PRU00339"/>
    </source>
</evidence>
<keyword evidence="7" id="KW-0812">Transmembrane</keyword>
<feature type="transmembrane region" description="Helical" evidence="7">
    <location>
        <begin position="90"/>
        <end position="112"/>
    </location>
</feature>
<dbReference type="GO" id="GO:0005886">
    <property type="term" value="C:plasma membrane"/>
    <property type="evidence" value="ECO:0007669"/>
    <property type="project" value="TreeGrafter"/>
</dbReference>
<keyword evidence="7" id="KW-1133">Transmembrane helix</keyword>
<reference evidence="11" key="1">
    <citation type="journal article" date="2019" name="Int. J. Syst. Evol. Microbiol.">
        <title>The Global Catalogue of Microorganisms (GCM) 10K type strain sequencing project: providing services to taxonomists for standard genome sequencing and annotation.</title>
        <authorList>
            <consortium name="The Broad Institute Genomics Platform"/>
            <consortium name="The Broad Institute Genome Sequencing Center for Infectious Disease"/>
            <person name="Wu L."/>
            <person name="Ma J."/>
        </authorList>
    </citation>
    <scope>NUCLEOTIDE SEQUENCE [LARGE SCALE GENOMIC DNA]</scope>
    <source>
        <strain evidence="11">CGMCC 1.10130</strain>
    </source>
</reference>